<feature type="region of interest" description="Disordered" evidence="1">
    <location>
        <begin position="1"/>
        <end position="37"/>
    </location>
</feature>
<dbReference type="AlphaFoldDB" id="A0ABD1Z4K5"/>
<feature type="region of interest" description="Disordered" evidence="1">
    <location>
        <begin position="117"/>
        <end position="155"/>
    </location>
</feature>
<organism evidence="2 3">
    <name type="scientific">Riccia fluitans</name>
    <dbReference type="NCBI Taxonomy" id="41844"/>
    <lineage>
        <taxon>Eukaryota</taxon>
        <taxon>Viridiplantae</taxon>
        <taxon>Streptophyta</taxon>
        <taxon>Embryophyta</taxon>
        <taxon>Marchantiophyta</taxon>
        <taxon>Marchantiopsida</taxon>
        <taxon>Marchantiidae</taxon>
        <taxon>Marchantiales</taxon>
        <taxon>Ricciaceae</taxon>
        <taxon>Riccia</taxon>
    </lineage>
</organism>
<accession>A0ABD1Z4K5</accession>
<sequence>MSPQNYGQGPGKKCSYASNVSPSRRANGIRDAADAGESNSPLVLLVAEQFMDDDGTAIQEKSTKAEMPYHINNSSLKTGLFATERTFNMPVCKTTHPMRSSPAKNVPSSLIPVVAIENKLSRGNSRSSSPGNPQTYPTPQPYSTALHATPAGSFP</sequence>
<keyword evidence="3" id="KW-1185">Reference proteome</keyword>
<gene>
    <name evidence="2" type="ORF">R1flu_010292</name>
</gene>
<feature type="compositionally biased region" description="Low complexity" evidence="1">
    <location>
        <begin position="121"/>
        <end position="137"/>
    </location>
</feature>
<comment type="caution">
    <text evidence="2">The sequence shown here is derived from an EMBL/GenBank/DDBJ whole genome shotgun (WGS) entry which is preliminary data.</text>
</comment>
<dbReference type="EMBL" id="JBHFFA010000002">
    <property type="protein sequence ID" value="KAL2642705.1"/>
    <property type="molecule type" value="Genomic_DNA"/>
</dbReference>
<protein>
    <submittedName>
        <fullName evidence="2">Uncharacterized protein</fullName>
    </submittedName>
</protein>
<name>A0ABD1Z4K5_9MARC</name>
<reference evidence="2 3" key="1">
    <citation type="submission" date="2024-09" db="EMBL/GenBank/DDBJ databases">
        <title>Chromosome-scale assembly of Riccia fluitans.</title>
        <authorList>
            <person name="Paukszto L."/>
            <person name="Sawicki J."/>
            <person name="Karawczyk K."/>
            <person name="Piernik-Szablinska J."/>
            <person name="Szczecinska M."/>
            <person name="Mazdziarz M."/>
        </authorList>
    </citation>
    <scope>NUCLEOTIDE SEQUENCE [LARGE SCALE GENOMIC DNA]</scope>
    <source>
        <strain evidence="2">Rf_01</strain>
        <tissue evidence="2">Aerial parts of the thallus</tissue>
    </source>
</reference>
<evidence type="ECO:0000313" key="3">
    <source>
        <dbReference type="Proteomes" id="UP001605036"/>
    </source>
</evidence>
<evidence type="ECO:0000313" key="2">
    <source>
        <dbReference type="EMBL" id="KAL2642705.1"/>
    </source>
</evidence>
<evidence type="ECO:0000256" key="1">
    <source>
        <dbReference type="SAM" id="MobiDB-lite"/>
    </source>
</evidence>
<dbReference type="Proteomes" id="UP001605036">
    <property type="component" value="Unassembled WGS sequence"/>
</dbReference>
<proteinExistence type="predicted"/>